<name>A0A3S4T9Z8_9BACT</name>
<evidence type="ECO:0000313" key="1">
    <source>
        <dbReference type="EMBL" id="RWX46150.1"/>
    </source>
</evidence>
<dbReference type="SUPFAM" id="SSF53448">
    <property type="entry name" value="Nucleotide-diphospho-sugar transferases"/>
    <property type="match status" value="1"/>
</dbReference>
<organism evidence="1 2">
    <name type="scientific">Candidatus Electrothrix marina</name>
    <dbReference type="NCBI Taxonomy" id="1859130"/>
    <lineage>
        <taxon>Bacteria</taxon>
        <taxon>Pseudomonadati</taxon>
        <taxon>Thermodesulfobacteriota</taxon>
        <taxon>Desulfobulbia</taxon>
        <taxon>Desulfobulbales</taxon>
        <taxon>Desulfobulbaceae</taxon>
        <taxon>Candidatus Electrothrix</taxon>
    </lineage>
</organism>
<evidence type="ECO:0000313" key="2">
    <source>
        <dbReference type="Proteomes" id="UP000286862"/>
    </source>
</evidence>
<dbReference type="Proteomes" id="UP000286862">
    <property type="component" value="Unassembled WGS sequence"/>
</dbReference>
<dbReference type="InterPro" id="IPR029044">
    <property type="entry name" value="Nucleotide-diphossugar_trans"/>
</dbReference>
<comment type="caution">
    <text evidence="1">The sequence shown here is derived from an EMBL/GenBank/DDBJ whole genome shotgun (WGS) entry which is preliminary data.</text>
</comment>
<dbReference type="EMBL" id="MTKQ01000239">
    <property type="protein sequence ID" value="RWX46150.1"/>
    <property type="molecule type" value="Genomic_DNA"/>
</dbReference>
<gene>
    <name evidence="1" type="ORF">VT99_12392</name>
</gene>
<protein>
    <submittedName>
        <fullName evidence="1">Glycosyltransferase, GT2 family</fullName>
    </submittedName>
</protein>
<dbReference type="Gene3D" id="3.90.550.10">
    <property type="entry name" value="Spore Coat Polysaccharide Biosynthesis Protein SpsA, Chain A"/>
    <property type="match status" value="1"/>
</dbReference>
<keyword evidence="1" id="KW-0808">Transferase</keyword>
<sequence>MAELAVIIVTHNSQDVLPRCLDALSRQTIQADIVLVDSGSKDVSYLDAYRMRSGIRVILEENIGFSRANNRGCQALSQAAEFILFLNPDAFLTESTLQKALVFLKENKKVGCVGGRLLGCDKNSGLPTNLLDSTGVFRKWYGCWHDRSQGETEKGQYPMQEDVPALCGAFLFCRQAMLSQLSLDRSTSSTAVFDPDFFLYKEDIELCLRIRKAGWRIVYHPGIKVYHCRGWQKERKQTPYQQRLTAAKSELLLYKKHPSLYIVWALFKYLLVRLLKI</sequence>
<dbReference type="AlphaFoldDB" id="A0A3S4T9Z8"/>
<dbReference type="CDD" id="cd04186">
    <property type="entry name" value="GT_2_like_c"/>
    <property type="match status" value="1"/>
</dbReference>
<dbReference type="GO" id="GO:0016740">
    <property type="term" value="F:transferase activity"/>
    <property type="evidence" value="ECO:0007669"/>
    <property type="project" value="UniProtKB-KW"/>
</dbReference>
<dbReference type="PANTHER" id="PTHR43179:SF7">
    <property type="entry name" value="RHAMNOSYLTRANSFERASE WBBL"/>
    <property type="match status" value="1"/>
</dbReference>
<accession>A0A3S4T9Z8</accession>
<dbReference type="Pfam" id="PF13641">
    <property type="entry name" value="Glyco_tranf_2_3"/>
    <property type="match status" value="1"/>
</dbReference>
<reference evidence="1 2" key="1">
    <citation type="submission" date="2017-01" db="EMBL/GenBank/DDBJ databases">
        <title>The cable genome- insights into the physiology and evolution of filamentous bacteria capable of sulfide oxidation via long distance electron transfer.</title>
        <authorList>
            <person name="Schreiber L."/>
            <person name="Bjerg J.T."/>
            <person name="Boggild A."/>
            <person name="Van De Vossenberg J."/>
            <person name="Meysman F."/>
            <person name="Nielsen L.P."/>
            <person name="Schramm A."/>
            <person name="Kjeldsen K.U."/>
        </authorList>
    </citation>
    <scope>NUCLEOTIDE SEQUENCE [LARGE SCALE GENOMIC DNA]</scope>
    <source>
        <strain evidence="1">A2</strain>
    </source>
</reference>
<dbReference type="PANTHER" id="PTHR43179">
    <property type="entry name" value="RHAMNOSYLTRANSFERASE WBBL"/>
    <property type="match status" value="1"/>
</dbReference>
<proteinExistence type="predicted"/>